<comment type="similarity">
    <text evidence="1 7">Belongs to the endoribonuclease YbeY family.</text>
</comment>
<keyword evidence="4 7" id="KW-0255">Endonuclease</keyword>
<dbReference type="GO" id="GO:0004222">
    <property type="term" value="F:metalloendopeptidase activity"/>
    <property type="evidence" value="ECO:0007669"/>
    <property type="project" value="InterPro"/>
</dbReference>
<evidence type="ECO:0000256" key="6">
    <source>
        <dbReference type="ARBA" id="ARBA00022833"/>
    </source>
</evidence>
<evidence type="ECO:0000256" key="4">
    <source>
        <dbReference type="ARBA" id="ARBA00022759"/>
    </source>
</evidence>
<dbReference type="PANTHER" id="PTHR46986:SF1">
    <property type="entry name" value="ENDORIBONUCLEASE YBEY, CHLOROPLASTIC"/>
    <property type="match status" value="1"/>
</dbReference>
<feature type="binding site" evidence="7">
    <location>
        <position position="123"/>
    </location>
    <ligand>
        <name>Zn(2+)</name>
        <dbReference type="ChEBI" id="CHEBI:29105"/>
        <note>catalytic</note>
    </ligand>
</feature>
<dbReference type="InterPro" id="IPR002036">
    <property type="entry name" value="YbeY"/>
</dbReference>
<dbReference type="PROSITE" id="PS01306">
    <property type="entry name" value="UPF0054"/>
    <property type="match status" value="1"/>
</dbReference>
<keyword evidence="7" id="KW-0698">rRNA processing</keyword>
<comment type="caution">
    <text evidence="8">The sequence shown here is derived from an EMBL/GenBank/DDBJ whole genome shotgun (WGS) entry which is preliminary data.</text>
</comment>
<keyword evidence="7" id="KW-0690">Ribosome biogenesis</keyword>
<dbReference type="GO" id="GO:0008270">
    <property type="term" value="F:zinc ion binding"/>
    <property type="evidence" value="ECO:0007669"/>
    <property type="project" value="UniProtKB-UniRule"/>
</dbReference>
<comment type="function">
    <text evidence="7">Single strand-specific metallo-endoribonuclease involved in late-stage 70S ribosome quality control and in maturation of the 3' terminus of the 16S rRNA.</text>
</comment>
<dbReference type="NCBIfam" id="TIGR00043">
    <property type="entry name" value="rRNA maturation RNase YbeY"/>
    <property type="match status" value="1"/>
</dbReference>
<dbReference type="GO" id="GO:0006364">
    <property type="term" value="P:rRNA processing"/>
    <property type="evidence" value="ECO:0007669"/>
    <property type="project" value="UniProtKB-UniRule"/>
</dbReference>
<feature type="binding site" evidence="7">
    <location>
        <position position="113"/>
    </location>
    <ligand>
        <name>Zn(2+)</name>
        <dbReference type="ChEBI" id="CHEBI:29105"/>
        <note>catalytic</note>
    </ligand>
</feature>
<comment type="cofactor">
    <cofactor evidence="7">
        <name>Zn(2+)</name>
        <dbReference type="ChEBI" id="CHEBI:29105"/>
    </cofactor>
    <text evidence="7">Binds 1 zinc ion.</text>
</comment>
<evidence type="ECO:0000256" key="5">
    <source>
        <dbReference type="ARBA" id="ARBA00022801"/>
    </source>
</evidence>
<dbReference type="Proteomes" id="UP000230767">
    <property type="component" value="Unassembled WGS sequence"/>
</dbReference>
<dbReference type="EC" id="3.1.-.-" evidence="7"/>
<dbReference type="SUPFAM" id="SSF55486">
    <property type="entry name" value="Metalloproteases ('zincins'), catalytic domain"/>
    <property type="match status" value="1"/>
</dbReference>
<dbReference type="PANTHER" id="PTHR46986">
    <property type="entry name" value="ENDORIBONUCLEASE YBEY, CHLOROPLASTIC"/>
    <property type="match status" value="1"/>
</dbReference>
<feature type="binding site" evidence="7">
    <location>
        <position position="117"/>
    </location>
    <ligand>
        <name>Zn(2+)</name>
        <dbReference type="ChEBI" id="CHEBI:29105"/>
        <note>catalytic</note>
    </ligand>
</feature>
<dbReference type="Pfam" id="PF02130">
    <property type="entry name" value="YbeY"/>
    <property type="match status" value="1"/>
</dbReference>
<keyword evidence="3 7" id="KW-0479">Metal-binding</keyword>
<keyword evidence="5 7" id="KW-0378">Hydrolase</keyword>
<dbReference type="GO" id="GO:0005737">
    <property type="term" value="C:cytoplasm"/>
    <property type="evidence" value="ECO:0007669"/>
    <property type="project" value="UniProtKB-SubCell"/>
</dbReference>
<sequence>MIEINNLTTNLVDEKFLKKVAGKVLEEESASWRKKEAELSIALVGQGRIRELNKRYRGKNRATDVLVFPELKVVKAQKVQGLGEIIICFREVKKNAKKYKSSFEKELARVLIHGILHLLGYDHEKSKATALKMEEKQNYYLSKI</sequence>
<organism evidence="8 9">
    <name type="scientific">Candidatus Nealsonbacteria bacterium CG_4_10_14_0_8_um_filter_37_14</name>
    <dbReference type="NCBI Taxonomy" id="1974684"/>
    <lineage>
        <taxon>Bacteria</taxon>
        <taxon>Candidatus Nealsoniibacteriota</taxon>
    </lineage>
</organism>
<keyword evidence="6 7" id="KW-0862">Zinc</keyword>
<protein>
    <recommendedName>
        <fullName evidence="7">Endoribonuclease YbeY</fullName>
        <ecNumber evidence="7">3.1.-.-</ecNumber>
    </recommendedName>
</protein>
<evidence type="ECO:0000256" key="2">
    <source>
        <dbReference type="ARBA" id="ARBA00022722"/>
    </source>
</evidence>
<keyword evidence="2 7" id="KW-0540">Nuclease</keyword>
<name>A0A2M7R6M3_9BACT</name>
<dbReference type="EMBL" id="PFLW01000039">
    <property type="protein sequence ID" value="PIY89264.1"/>
    <property type="molecule type" value="Genomic_DNA"/>
</dbReference>
<dbReference type="InterPro" id="IPR023091">
    <property type="entry name" value="MetalPrtase_cat_dom_sf_prd"/>
</dbReference>
<accession>A0A2M7R6M3</accession>
<gene>
    <name evidence="7 8" type="primary">ybeY</name>
    <name evidence="8" type="ORF">COY73_01415</name>
</gene>
<dbReference type="GO" id="GO:0004521">
    <property type="term" value="F:RNA endonuclease activity"/>
    <property type="evidence" value="ECO:0007669"/>
    <property type="project" value="UniProtKB-UniRule"/>
</dbReference>
<evidence type="ECO:0000313" key="9">
    <source>
        <dbReference type="Proteomes" id="UP000230767"/>
    </source>
</evidence>
<proteinExistence type="inferred from homology"/>
<dbReference type="HAMAP" id="MF_00009">
    <property type="entry name" value="Endoribonucl_YbeY"/>
    <property type="match status" value="1"/>
</dbReference>
<dbReference type="AlphaFoldDB" id="A0A2M7R6M3"/>
<keyword evidence="7" id="KW-0963">Cytoplasm</keyword>
<comment type="subcellular location">
    <subcellularLocation>
        <location evidence="7">Cytoplasm</location>
    </subcellularLocation>
</comment>
<evidence type="ECO:0000256" key="1">
    <source>
        <dbReference type="ARBA" id="ARBA00010875"/>
    </source>
</evidence>
<dbReference type="Gene3D" id="3.40.390.30">
    <property type="entry name" value="Metalloproteases ('zincins'), catalytic domain"/>
    <property type="match status" value="1"/>
</dbReference>
<reference evidence="9" key="1">
    <citation type="submission" date="2017-09" db="EMBL/GenBank/DDBJ databases">
        <title>Depth-based differentiation of microbial function through sediment-hosted aquifers and enrichment of novel symbionts in the deep terrestrial subsurface.</title>
        <authorList>
            <person name="Probst A.J."/>
            <person name="Ladd B."/>
            <person name="Jarett J.K."/>
            <person name="Geller-Mcgrath D.E."/>
            <person name="Sieber C.M.K."/>
            <person name="Emerson J.B."/>
            <person name="Anantharaman K."/>
            <person name="Thomas B.C."/>
            <person name="Malmstrom R."/>
            <person name="Stieglmeier M."/>
            <person name="Klingl A."/>
            <person name="Woyke T."/>
            <person name="Ryan C.M."/>
            <person name="Banfield J.F."/>
        </authorList>
    </citation>
    <scope>NUCLEOTIDE SEQUENCE [LARGE SCALE GENOMIC DNA]</scope>
</reference>
<evidence type="ECO:0000256" key="3">
    <source>
        <dbReference type="ARBA" id="ARBA00022723"/>
    </source>
</evidence>
<evidence type="ECO:0000256" key="7">
    <source>
        <dbReference type="HAMAP-Rule" id="MF_00009"/>
    </source>
</evidence>
<evidence type="ECO:0000313" key="8">
    <source>
        <dbReference type="EMBL" id="PIY89264.1"/>
    </source>
</evidence>
<dbReference type="InterPro" id="IPR020549">
    <property type="entry name" value="YbeY_CS"/>
</dbReference>